<reference evidence="2 3" key="1">
    <citation type="submission" date="2023-03" db="EMBL/GenBank/DDBJ databases">
        <title>High-quality genome of Scylla paramamosain provides insights in environmental adaptation.</title>
        <authorList>
            <person name="Zhang L."/>
        </authorList>
    </citation>
    <scope>NUCLEOTIDE SEQUENCE [LARGE SCALE GENOMIC DNA]</scope>
    <source>
        <strain evidence="2">LZ_2023a</strain>
        <tissue evidence="2">Muscle</tissue>
    </source>
</reference>
<organism evidence="2 3">
    <name type="scientific">Scylla paramamosain</name>
    <name type="common">Mud crab</name>
    <dbReference type="NCBI Taxonomy" id="85552"/>
    <lineage>
        <taxon>Eukaryota</taxon>
        <taxon>Metazoa</taxon>
        <taxon>Ecdysozoa</taxon>
        <taxon>Arthropoda</taxon>
        <taxon>Crustacea</taxon>
        <taxon>Multicrustacea</taxon>
        <taxon>Malacostraca</taxon>
        <taxon>Eumalacostraca</taxon>
        <taxon>Eucarida</taxon>
        <taxon>Decapoda</taxon>
        <taxon>Pleocyemata</taxon>
        <taxon>Brachyura</taxon>
        <taxon>Eubrachyura</taxon>
        <taxon>Portunoidea</taxon>
        <taxon>Portunidae</taxon>
        <taxon>Portuninae</taxon>
        <taxon>Scylla</taxon>
    </lineage>
</organism>
<feature type="transmembrane region" description="Helical" evidence="1">
    <location>
        <begin position="75"/>
        <end position="100"/>
    </location>
</feature>
<proteinExistence type="predicted"/>
<comment type="caution">
    <text evidence="2">The sequence shown here is derived from an EMBL/GenBank/DDBJ whole genome shotgun (WGS) entry which is preliminary data.</text>
</comment>
<dbReference type="AlphaFoldDB" id="A0AAW0TCX8"/>
<protein>
    <submittedName>
        <fullName evidence="2">Uncharacterized protein</fullName>
    </submittedName>
</protein>
<evidence type="ECO:0000313" key="2">
    <source>
        <dbReference type="EMBL" id="KAK8384512.1"/>
    </source>
</evidence>
<evidence type="ECO:0000256" key="1">
    <source>
        <dbReference type="SAM" id="Phobius"/>
    </source>
</evidence>
<gene>
    <name evidence="2" type="ORF">O3P69_009362</name>
</gene>
<dbReference type="EMBL" id="JARAKH010000035">
    <property type="protein sequence ID" value="KAK8384512.1"/>
    <property type="molecule type" value="Genomic_DNA"/>
</dbReference>
<keyword evidence="3" id="KW-1185">Reference proteome</keyword>
<name>A0AAW0TCX8_SCYPA</name>
<keyword evidence="1" id="KW-0472">Membrane</keyword>
<keyword evidence="1" id="KW-1133">Transmembrane helix</keyword>
<sequence>MRFPQMSSIVTVEQFKTRLDKNVDFAGTLFALSPERYWVVDFSEHIYLDEMTAAYVRPGVVPNIVGFIRPYTFSVWLLVLATSVLVLATIIAVQLSYLYLYKSV</sequence>
<evidence type="ECO:0000313" key="3">
    <source>
        <dbReference type="Proteomes" id="UP001487740"/>
    </source>
</evidence>
<dbReference type="Proteomes" id="UP001487740">
    <property type="component" value="Unassembled WGS sequence"/>
</dbReference>
<accession>A0AAW0TCX8</accession>
<keyword evidence="1" id="KW-0812">Transmembrane</keyword>